<reference evidence="13" key="2">
    <citation type="journal article" date="2023" name="Microbiol Resour">
        <title>Decontamination and Annotation of the Draft Genome Sequence of the Oomycete Lagenidium giganteum ARSEF 373.</title>
        <authorList>
            <person name="Morgan W.R."/>
            <person name="Tartar A."/>
        </authorList>
    </citation>
    <scope>NUCLEOTIDE SEQUENCE</scope>
    <source>
        <strain evidence="13">ARSEF 373</strain>
    </source>
</reference>
<dbReference type="Gene3D" id="2.120.10.80">
    <property type="entry name" value="Kelch-type beta propeller"/>
    <property type="match status" value="2"/>
</dbReference>
<dbReference type="FunFam" id="3.30.1960.10:FF:000003">
    <property type="entry name" value="tRNA methyltransferase"/>
    <property type="match status" value="1"/>
</dbReference>
<dbReference type="InterPro" id="IPR029063">
    <property type="entry name" value="SAM-dependent_MTases_sf"/>
</dbReference>
<keyword evidence="7" id="KW-0819">tRNA processing</keyword>
<accession>A0AAV2Z217</accession>
<dbReference type="GO" id="GO:0031591">
    <property type="term" value="P:wybutosine biosynthetic process"/>
    <property type="evidence" value="ECO:0007669"/>
    <property type="project" value="TreeGrafter"/>
</dbReference>
<dbReference type="Pfam" id="PF02676">
    <property type="entry name" value="TYW3"/>
    <property type="match status" value="1"/>
</dbReference>
<comment type="catalytic activity">
    <reaction evidence="8">
        <text>4-demethyl-7-[(3S)-3-amino-3-carboxypropyl]wyosine(37) in tRNA(Phe) + S-adenosyl-L-methionine = 7-[(3S)-3-amino-3-carboxypropyl]wyosine(37) in tRNA(Phe) + S-adenosyl-L-homocysteine + H(+)</text>
        <dbReference type="Rhea" id="RHEA:36635"/>
        <dbReference type="Rhea" id="RHEA-COMP:10378"/>
        <dbReference type="Rhea" id="RHEA-COMP:10379"/>
        <dbReference type="ChEBI" id="CHEBI:15378"/>
        <dbReference type="ChEBI" id="CHEBI:57856"/>
        <dbReference type="ChEBI" id="CHEBI:59789"/>
        <dbReference type="ChEBI" id="CHEBI:73543"/>
        <dbReference type="ChEBI" id="CHEBI:73550"/>
        <dbReference type="EC" id="2.1.1.282"/>
    </reaction>
</comment>
<evidence type="ECO:0000313" key="13">
    <source>
        <dbReference type="EMBL" id="DBA00712.1"/>
    </source>
</evidence>
<evidence type="ECO:0000256" key="1">
    <source>
        <dbReference type="ARBA" id="ARBA00004797"/>
    </source>
</evidence>
<dbReference type="GO" id="GO:0008175">
    <property type="term" value="F:tRNA methyltransferase activity"/>
    <property type="evidence" value="ECO:0007669"/>
    <property type="project" value="TreeGrafter"/>
</dbReference>
<comment type="pathway">
    <text evidence="1">tRNA modification; wybutosine-tRNA(Phe) biosynthesis.</text>
</comment>
<comment type="function">
    <text evidence="10">S-adenosyl-L-methionine-dependent methyltransferase that acts as a component of the wybutosine biosynthesis pathway. Wybutosine is a hyper modified guanosine with a tricyclic base found at the 3'-position adjacent to the anticodon of eukaryotic phenylalanine tRNA. Probably methylates N-4 position of wybutosine-86 to produce wybutosine-72.</text>
</comment>
<evidence type="ECO:0000256" key="9">
    <source>
        <dbReference type="ARBA" id="ARBA00049400"/>
    </source>
</evidence>
<dbReference type="InterPro" id="IPR036602">
    <property type="entry name" value="tRNA_yW-synthesising-like_sf"/>
</dbReference>
<evidence type="ECO:0000313" key="14">
    <source>
        <dbReference type="Proteomes" id="UP001146120"/>
    </source>
</evidence>
<dbReference type="SUPFAM" id="SSF111278">
    <property type="entry name" value="SSo0622-like"/>
    <property type="match status" value="1"/>
</dbReference>
<comment type="catalytic activity">
    <reaction evidence="9">
        <text>4-demethylwyosine(37) in tRNA(Phe) + S-adenosyl-L-methionine = 4-demethyl-7-[(3S)-3-amino-3-carboxypropyl]wyosine(37) in tRNA(Phe) + S-methyl-5'-thioadenosine + H(+)</text>
        <dbReference type="Rhea" id="RHEA:36355"/>
        <dbReference type="Rhea" id="RHEA-COMP:10164"/>
        <dbReference type="Rhea" id="RHEA-COMP:10378"/>
        <dbReference type="ChEBI" id="CHEBI:15378"/>
        <dbReference type="ChEBI" id="CHEBI:17509"/>
        <dbReference type="ChEBI" id="CHEBI:59789"/>
        <dbReference type="ChEBI" id="CHEBI:64315"/>
        <dbReference type="ChEBI" id="CHEBI:73550"/>
        <dbReference type="EC" id="2.5.1.114"/>
    </reaction>
</comment>
<dbReference type="InterPro" id="IPR030382">
    <property type="entry name" value="MeTrfase_TRM5/TYW2"/>
</dbReference>
<dbReference type="Proteomes" id="UP001146120">
    <property type="component" value="Unassembled WGS sequence"/>
</dbReference>
<dbReference type="EMBL" id="DAKRPA010000059">
    <property type="protein sequence ID" value="DBA00712.1"/>
    <property type="molecule type" value="Genomic_DNA"/>
</dbReference>
<keyword evidence="14" id="KW-1185">Reference proteome</keyword>
<dbReference type="InterPro" id="IPR056743">
    <property type="entry name" value="TRM5-TYW2-like_MTfase"/>
</dbReference>
<proteinExistence type="predicted"/>
<evidence type="ECO:0000259" key="12">
    <source>
        <dbReference type="PROSITE" id="PS51684"/>
    </source>
</evidence>
<comment type="caution">
    <text evidence="13">The sequence shown here is derived from an EMBL/GenBank/DDBJ whole genome shotgun (WGS) entry which is preliminary data.</text>
</comment>
<dbReference type="SUPFAM" id="SSF117281">
    <property type="entry name" value="Kelch motif"/>
    <property type="match status" value="1"/>
</dbReference>
<dbReference type="EC" id="2.1.1.282" evidence="3"/>
<dbReference type="PROSITE" id="PS51684">
    <property type="entry name" value="SAM_MT_TRM5_TYW2"/>
    <property type="match status" value="1"/>
</dbReference>
<dbReference type="EC" id="2.5.1.114" evidence="2"/>
<evidence type="ECO:0000256" key="7">
    <source>
        <dbReference type="ARBA" id="ARBA00022694"/>
    </source>
</evidence>
<dbReference type="PANTHER" id="PTHR23245:SF25">
    <property type="entry name" value="TRNA WYBUTOSINE-SYNTHESIZING PROTEIN 2 HOMOLOG"/>
    <property type="match status" value="1"/>
</dbReference>
<evidence type="ECO:0000256" key="5">
    <source>
        <dbReference type="ARBA" id="ARBA00022679"/>
    </source>
</evidence>
<dbReference type="GO" id="GO:0030488">
    <property type="term" value="P:tRNA methylation"/>
    <property type="evidence" value="ECO:0007669"/>
    <property type="project" value="TreeGrafter"/>
</dbReference>
<keyword evidence="6" id="KW-0949">S-adenosyl-L-methionine</keyword>
<evidence type="ECO:0000256" key="11">
    <source>
        <dbReference type="ARBA" id="ARBA00069229"/>
    </source>
</evidence>
<evidence type="ECO:0000256" key="4">
    <source>
        <dbReference type="ARBA" id="ARBA00022603"/>
    </source>
</evidence>
<evidence type="ECO:0000256" key="6">
    <source>
        <dbReference type="ARBA" id="ARBA00022691"/>
    </source>
</evidence>
<dbReference type="Pfam" id="PF24681">
    <property type="entry name" value="Kelch_KLHDC2_KLHL20_DRC7"/>
    <property type="match status" value="1"/>
</dbReference>
<keyword evidence="5" id="KW-0808">Transferase</keyword>
<evidence type="ECO:0000256" key="8">
    <source>
        <dbReference type="ARBA" id="ARBA00049202"/>
    </source>
</evidence>
<protein>
    <recommendedName>
        <fullName evidence="11">tRNA wybutosine-synthesizing protein 3</fullName>
        <ecNumber evidence="3">2.1.1.282</ecNumber>
        <ecNumber evidence="2">2.5.1.114</ecNumber>
    </recommendedName>
</protein>
<dbReference type="AlphaFoldDB" id="A0AAV2Z217"/>
<dbReference type="PANTHER" id="PTHR23245">
    <property type="entry name" value="TRNA METHYLTRANSFERASE"/>
    <property type="match status" value="1"/>
</dbReference>
<dbReference type="GO" id="GO:0005737">
    <property type="term" value="C:cytoplasm"/>
    <property type="evidence" value="ECO:0007669"/>
    <property type="project" value="TreeGrafter"/>
</dbReference>
<keyword evidence="4" id="KW-0489">Methyltransferase</keyword>
<dbReference type="SUPFAM" id="SSF53335">
    <property type="entry name" value="S-adenosyl-L-methionine-dependent methyltransferases"/>
    <property type="match status" value="1"/>
</dbReference>
<gene>
    <name evidence="13" type="ORF">N0F65_001183</name>
</gene>
<dbReference type="InterPro" id="IPR003827">
    <property type="entry name" value="tRNA_yW-synthesising"/>
</dbReference>
<evidence type="ECO:0000256" key="3">
    <source>
        <dbReference type="ARBA" id="ARBA00012750"/>
    </source>
</evidence>
<dbReference type="FunFam" id="3.40.50.150:FF:000131">
    <property type="entry name" value="tRNA wybutosine-synthesizing protein 2/3/4"/>
    <property type="match status" value="1"/>
</dbReference>
<evidence type="ECO:0000256" key="2">
    <source>
        <dbReference type="ARBA" id="ARBA00012265"/>
    </source>
</evidence>
<name>A0AAV2Z217_9STRA</name>
<evidence type="ECO:0000256" key="10">
    <source>
        <dbReference type="ARBA" id="ARBA00058049"/>
    </source>
</evidence>
<reference evidence="13" key="1">
    <citation type="submission" date="2022-11" db="EMBL/GenBank/DDBJ databases">
        <authorList>
            <person name="Morgan W.R."/>
            <person name="Tartar A."/>
        </authorList>
    </citation>
    <scope>NUCLEOTIDE SEQUENCE</scope>
    <source>
        <strain evidence="13">ARSEF 373</strain>
    </source>
</reference>
<dbReference type="GO" id="GO:0102522">
    <property type="term" value="F:tRNA 4-demethylwyosine alpha-amino-alpha-carboxypropyltransferase activity"/>
    <property type="evidence" value="ECO:0007669"/>
    <property type="project" value="UniProtKB-EC"/>
</dbReference>
<dbReference type="CDD" id="cd02440">
    <property type="entry name" value="AdoMet_MTases"/>
    <property type="match status" value="1"/>
</dbReference>
<dbReference type="Gene3D" id="3.40.50.150">
    <property type="entry name" value="Vaccinia Virus protein VP39"/>
    <property type="match status" value="1"/>
</dbReference>
<organism evidence="13 14">
    <name type="scientific">Lagenidium giganteum</name>
    <dbReference type="NCBI Taxonomy" id="4803"/>
    <lineage>
        <taxon>Eukaryota</taxon>
        <taxon>Sar</taxon>
        <taxon>Stramenopiles</taxon>
        <taxon>Oomycota</taxon>
        <taxon>Peronosporomycetes</taxon>
        <taxon>Pythiales</taxon>
        <taxon>Pythiaceae</taxon>
    </lineage>
</organism>
<dbReference type="Pfam" id="PF02475">
    <property type="entry name" value="TRM5-TYW2_MTfase"/>
    <property type="match status" value="1"/>
</dbReference>
<dbReference type="InterPro" id="IPR015915">
    <property type="entry name" value="Kelch-typ_b-propeller"/>
</dbReference>
<dbReference type="Gene3D" id="3.30.1960.10">
    <property type="entry name" value="tRNA wybutosine-synthesizing-like"/>
    <property type="match status" value="1"/>
</dbReference>
<sequence>MSFDQLKRESLRKLREVEDKSPKGSVDAPIVDLINAINSHPNYVTSSSCSGRIAVFCATSASVPASTATGNNEDAASGHLITKGGKWLLAEHGTVTLAMLKDALQTGQSQENSNMLIFKHEPFIMHVVCRDAAAAKELLQWGIACGFRESGIVLGNKKVMCAIRTTANMMEIPLGTSPSQLMVNDAYLDWIVTIANEKFIANQTKTDHLFAAFRKTFGASVDATADAALEPSFRWSPLELECQCVGHTTVHQGDKIIVFGGQACESAGGTTSRSADVVVFSVSPEGAVTYQQVLSPSSGEWPAARMYHSAVMVGNEMIVFGGRAGPARPMNDVFALNLTTMVWRRVAITNADVGPSPRWGHSCSTVNSTIYVYGGRDETSVCNDLFALDLAAASPTWKRIDSPSAPSAGRFDHIGVAVGKDKLFFWGGMTTLTVGGLENVAAPPTVFDTTRMQWEKHASKDVSLAQPVRYGGAACVVDDRYVVVIGGIPCIADAPTTSESTQSVLVWDIEDRKSQWRQLGTVAHENASFVHHTATWVPSARSVLALGGGFQCFGFGQFYSRAFAIGLPLQSAAPAPSAAVVGTQHSSNAAVPATAAKHMASSIPADQPLGVLVEKHNVKAVKTLLEGAKVYDKTRRVHVVPNVQLPEGSGNSAFLLPVSAAIHDAMQEHPQLASLSVVVDDEVCKNKFGKGFSKNDVIRGIVLDFAGRHHVPAAVIKAEVPERFEFLSDVLMVPREAFTSSAWQAFARDMWAAVCAATTPPCSRVARKAFIDAGEKRQSHVELLYSNAALVAALRSPGWVDVLENGITYGFDVTKVMFSSGNVTEKARMGRIVSRNEIIVDLFCGIGYYVLPFLVHGGAAHVHACEWNPDSVDALRYNLVRNHVDDRCTVHVGDNQVNAPKLGSIADRVNLGLLPTSEKAWPLAINALKPTGGWMHVHDNVATEDRERWENHVVTSMKALAVQAGRHWKIECVHVERVKSYAPKVYHLVADVYCTPV</sequence>
<feature type="domain" description="SAM-dependent methyltransferase TRM5/TYW2-type" evidence="12">
    <location>
        <begin position="724"/>
        <end position="996"/>
    </location>
</feature>